<sequence length="476" mass="53638">LLYFSDFLVLLDVQKSYQERQKCNGVISVCLQNTDNRSQLYISNKSNDTTVKSQRRKATSRIHKKNRRKHFQRKIHRHSTRVLSLKPASILLPPYENDFQDRNVSTLNPFIINVLANSRTSSSVKKLEFFPVLSDQESNHSNKPFLNTISTPELESNSTSVQNSKITTTTEHFKTPIIVPPSGPISSNLENEPTPANFEHSDAEVRRVRPTQVKTTNLPPPPNLFLLPPFLEFENNVIDTQILENPNDLQLPSRSTDYFETSSSFSNNRQIATESSSTTLSVEEAVNKEPNPTPPYDSHIPKIKTSDQSISDDLNKTKEIEEGNSYGNFNNTLLAPEVASLGMKILTSKKGLEMVKELATTNEPKSKNQQQYDDSQSLLETAESGDIRLHTYNQIVNIEEVKDVSKNMYKALKKPQRNFQLCGSNQGYVADISSGCQVFYICLGSGAGEPMMCPNGTLFNQEVLVCDWWYNVECSG</sequence>
<dbReference type="PROSITE" id="PS50940">
    <property type="entry name" value="CHIT_BIND_II"/>
    <property type="match status" value="1"/>
</dbReference>
<dbReference type="PANTHER" id="PTHR22933:SF43">
    <property type="entry name" value="LP10131P"/>
    <property type="match status" value="1"/>
</dbReference>
<reference evidence="3" key="1">
    <citation type="submission" date="2022-01" db="EMBL/GenBank/DDBJ databases">
        <authorList>
            <person name="King R."/>
        </authorList>
    </citation>
    <scope>NUCLEOTIDE SEQUENCE</scope>
</reference>
<dbReference type="SMART" id="SM00494">
    <property type="entry name" value="ChtBD2"/>
    <property type="match status" value="1"/>
</dbReference>
<evidence type="ECO:0000256" key="1">
    <source>
        <dbReference type="SAM" id="MobiDB-lite"/>
    </source>
</evidence>
<feature type="non-terminal residue" evidence="3">
    <location>
        <position position="1"/>
    </location>
</feature>
<feature type="domain" description="Chitin-binding type-2" evidence="2">
    <location>
        <begin position="419"/>
        <end position="476"/>
    </location>
</feature>
<evidence type="ECO:0000313" key="4">
    <source>
        <dbReference type="Proteomes" id="UP001152798"/>
    </source>
</evidence>
<dbReference type="PANTHER" id="PTHR22933">
    <property type="entry name" value="FI18007P1-RELATED"/>
    <property type="match status" value="1"/>
</dbReference>
<proteinExistence type="predicted"/>
<dbReference type="GO" id="GO:0008061">
    <property type="term" value="F:chitin binding"/>
    <property type="evidence" value="ECO:0007669"/>
    <property type="project" value="InterPro"/>
</dbReference>
<feature type="compositionally biased region" description="Polar residues" evidence="1">
    <location>
        <begin position="260"/>
        <end position="272"/>
    </location>
</feature>
<protein>
    <recommendedName>
        <fullName evidence="2">Chitin-binding type-2 domain-containing protein</fullName>
    </recommendedName>
</protein>
<name>A0A9P0H195_NEZVI</name>
<dbReference type="InterPro" id="IPR036508">
    <property type="entry name" value="Chitin-bd_dom_sf"/>
</dbReference>
<dbReference type="InterPro" id="IPR052976">
    <property type="entry name" value="Scoloptoxin-like"/>
</dbReference>
<gene>
    <name evidence="3" type="ORF">NEZAVI_LOCUS146</name>
</gene>
<keyword evidence="4" id="KW-1185">Reference proteome</keyword>
<dbReference type="GO" id="GO:0005576">
    <property type="term" value="C:extracellular region"/>
    <property type="evidence" value="ECO:0007669"/>
    <property type="project" value="InterPro"/>
</dbReference>
<dbReference type="OrthoDB" id="6621766at2759"/>
<evidence type="ECO:0000259" key="2">
    <source>
        <dbReference type="PROSITE" id="PS50940"/>
    </source>
</evidence>
<dbReference type="AlphaFoldDB" id="A0A9P0H195"/>
<dbReference type="EMBL" id="OV725077">
    <property type="protein sequence ID" value="CAH1388547.1"/>
    <property type="molecule type" value="Genomic_DNA"/>
</dbReference>
<dbReference type="Pfam" id="PF01607">
    <property type="entry name" value="CBM_14"/>
    <property type="match status" value="1"/>
</dbReference>
<feature type="region of interest" description="Disordered" evidence="1">
    <location>
        <begin position="260"/>
        <end position="303"/>
    </location>
</feature>
<dbReference type="Gene3D" id="2.170.140.10">
    <property type="entry name" value="Chitin binding domain"/>
    <property type="match status" value="1"/>
</dbReference>
<dbReference type="InterPro" id="IPR002557">
    <property type="entry name" value="Chitin-bd_dom"/>
</dbReference>
<dbReference type="SUPFAM" id="SSF57625">
    <property type="entry name" value="Invertebrate chitin-binding proteins"/>
    <property type="match status" value="1"/>
</dbReference>
<accession>A0A9P0H195</accession>
<evidence type="ECO:0000313" key="3">
    <source>
        <dbReference type="EMBL" id="CAH1388547.1"/>
    </source>
</evidence>
<organism evidence="3 4">
    <name type="scientific">Nezara viridula</name>
    <name type="common">Southern green stink bug</name>
    <name type="synonym">Cimex viridulus</name>
    <dbReference type="NCBI Taxonomy" id="85310"/>
    <lineage>
        <taxon>Eukaryota</taxon>
        <taxon>Metazoa</taxon>
        <taxon>Ecdysozoa</taxon>
        <taxon>Arthropoda</taxon>
        <taxon>Hexapoda</taxon>
        <taxon>Insecta</taxon>
        <taxon>Pterygota</taxon>
        <taxon>Neoptera</taxon>
        <taxon>Paraneoptera</taxon>
        <taxon>Hemiptera</taxon>
        <taxon>Heteroptera</taxon>
        <taxon>Panheteroptera</taxon>
        <taxon>Pentatomomorpha</taxon>
        <taxon>Pentatomoidea</taxon>
        <taxon>Pentatomidae</taxon>
        <taxon>Pentatominae</taxon>
        <taxon>Nezara</taxon>
    </lineage>
</organism>
<dbReference type="Proteomes" id="UP001152798">
    <property type="component" value="Chromosome 1"/>
</dbReference>
<feature type="compositionally biased region" description="Low complexity" evidence="1">
    <location>
        <begin position="273"/>
        <end position="284"/>
    </location>
</feature>